<dbReference type="PANTHER" id="PTHR48098">
    <property type="entry name" value="ENTEROCHELIN ESTERASE-RELATED"/>
    <property type="match status" value="1"/>
</dbReference>
<evidence type="ECO:0000313" key="2">
    <source>
        <dbReference type="EMBL" id="GAA1079882.1"/>
    </source>
</evidence>
<feature type="transmembrane region" description="Helical" evidence="1">
    <location>
        <begin position="82"/>
        <end position="100"/>
    </location>
</feature>
<dbReference type="Pfam" id="PF00756">
    <property type="entry name" value="Esterase"/>
    <property type="match status" value="1"/>
</dbReference>
<dbReference type="InterPro" id="IPR050583">
    <property type="entry name" value="Mycobacterial_A85_antigen"/>
</dbReference>
<keyword evidence="1" id="KW-0812">Transmembrane</keyword>
<dbReference type="RefSeq" id="WP_344623431.1">
    <property type="nucleotide sequence ID" value="NZ_BAAALD010000016.1"/>
</dbReference>
<dbReference type="SUPFAM" id="SSF53474">
    <property type="entry name" value="alpha/beta-Hydrolases"/>
    <property type="match status" value="1"/>
</dbReference>
<gene>
    <name evidence="2" type="ORF">GCM10009663_22970</name>
</gene>
<keyword evidence="1" id="KW-1133">Transmembrane helix</keyword>
<dbReference type="InterPro" id="IPR029058">
    <property type="entry name" value="AB_hydrolase_fold"/>
</dbReference>
<accession>A0ABN1TF60</accession>
<keyword evidence="1" id="KW-0472">Membrane</keyword>
<proteinExistence type="predicted"/>
<sequence length="439" mass="46303">MDRSLASWNPLDWPITTGVVPYALLVAGSAALLLLVLVPAPRWWPLRLPAAVLAAAAGGVLTALTVNSWWQPFAGGLPDEVTAWIALALLGLALAVARFVPTVPPRTAGKVLVPVAALLVGVMAASQVNRFYDEYGTLRAMLAPATEALPTGRDPHTVAAPPGGALAQVWHPPPGLPARGTLARTPIPGAKSGFDARDAYVWLPPAYRASPRPLLPVLVLMAGQPGSPSDWVSSGQLETTMNDFAAAHGGLAPIVLMVDQTGSTWGNSLCMDSRIARAQTYLAEDVPDWTRRHLQTAQGRRSWAIGGLSLGGTCALQLAVNAPRVYGTFLDISGQREPTLGSHQQTVQRAFGGDEAAFDAVDPLHVMARERFPDTAATFVVGDEDGEYGPQQRTVHAAAVAAGMKARSMTVPGGHDWNTFRAGLADNVTWLAQQTGLIT</sequence>
<dbReference type="EMBL" id="BAAALD010000016">
    <property type="protein sequence ID" value="GAA1079882.1"/>
    <property type="molecule type" value="Genomic_DNA"/>
</dbReference>
<feature type="transmembrane region" description="Helical" evidence="1">
    <location>
        <begin position="50"/>
        <end position="70"/>
    </location>
</feature>
<evidence type="ECO:0000256" key="1">
    <source>
        <dbReference type="SAM" id="Phobius"/>
    </source>
</evidence>
<dbReference type="Proteomes" id="UP001499987">
    <property type="component" value="Unassembled WGS sequence"/>
</dbReference>
<comment type="caution">
    <text evidence="2">The sequence shown here is derived from an EMBL/GenBank/DDBJ whole genome shotgun (WGS) entry which is preliminary data.</text>
</comment>
<dbReference type="PANTHER" id="PTHR48098:SF1">
    <property type="entry name" value="DIACYLGLYCEROL ACYLTRANSFERASE_MYCOLYLTRANSFERASE AG85A"/>
    <property type="match status" value="1"/>
</dbReference>
<keyword evidence="2" id="KW-0378">Hydrolase</keyword>
<reference evidence="2 3" key="1">
    <citation type="journal article" date="2019" name="Int. J. Syst. Evol. Microbiol.">
        <title>The Global Catalogue of Microorganisms (GCM) 10K type strain sequencing project: providing services to taxonomists for standard genome sequencing and annotation.</title>
        <authorList>
            <consortium name="The Broad Institute Genomics Platform"/>
            <consortium name="The Broad Institute Genome Sequencing Center for Infectious Disease"/>
            <person name="Wu L."/>
            <person name="Ma J."/>
        </authorList>
    </citation>
    <scope>NUCLEOTIDE SEQUENCE [LARGE SCALE GENOMIC DNA]</scope>
    <source>
        <strain evidence="2 3">JCM 13002</strain>
    </source>
</reference>
<protein>
    <submittedName>
        <fullName evidence="2">Alpha/beta hydrolase-fold protein</fullName>
    </submittedName>
</protein>
<organism evidence="2 3">
    <name type="scientific">Kitasatospora arboriphila</name>
    <dbReference type="NCBI Taxonomy" id="258052"/>
    <lineage>
        <taxon>Bacteria</taxon>
        <taxon>Bacillati</taxon>
        <taxon>Actinomycetota</taxon>
        <taxon>Actinomycetes</taxon>
        <taxon>Kitasatosporales</taxon>
        <taxon>Streptomycetaceae</taxon>
        <taxon>Kitasatospora</taxon>
    </lineage>
</organism>
<evidence type="ECO:0000313" key="3">
    <source>
        <dbReference type="Proteomes" id="UP001499987"/>
    </source>
</evidence>
<dbReference type="Gene3D" id="3.40.50.1820">
    <property type="entry name" value="alpha/beta hydrolase"/>
    <property type="match status" value="1"/>
</dbReference>
<keyword evidence="3" id="KW-1185">Reference proteome</keyword>
<name>A0ABN1TF60_9ACTN</name>
<dbReference type="InterPro" id="IPR000801">
    <property type="entry name" value="Esterase-like"/>
</dbReference>
<dbReference type="GO" id="GO:0016787">
    <property type="term" value="F:hydrolase activity"/>
    <property type="evidence" value="ECO:0007669"/>
    <property type="project" value="UniProtKB-KW"/>
</dbReference>
<feature type="transmembrane region" description="Helical" evidence="1">
    <location>
        <begin position="112"/>
        <end position="132"/>
    </location>
</feature>
<feature type="transmembrane region" description="Helical" evidence="1">
    <location>
        <begin position="20"/>
        <end position="38"/>
    </location>
</feature>